<keyword evidence="2" id="KW-1185">Reference proteome</keyword>
<dbReference type="Proteomes" id="UP001163324">
    <property type="component" value="Chromosome 1"/>
</dbReference>
<name>A0ACC0VAW8_9HYPO</name>
<evidence type="ECO:0000313" key="2">
    <source>
        <dbReference type="Proteomes" id="UP001163324"/>
    </source>
</evidence>
<accession>A0ACC0VAW8</accession>
<evidence type="ECO:0000313" key="1">
    <source>
        <dbReference type="EMBL" id="KAI9903556.1"/>
    </source>
</evidence>
<proteinExistence type="predicted"/>
<gene>
    <name evidence="1" type="ORF">N3K66_000085</name>
</gene>
<reference evidence="1" key="1">
    <citation type="submission" date="2022-10" db="EMBL/GenBank/DDBJ databases">
        <title>Complete Genome of Trichothecium roseum strain YXFP-22015, a Plant Pathogen Isolated from Citrus.</title>
        <authorList>
            <person name="Wang Y."/>
            <person name="Zhu L."/>
        </authorList>
    </citation>
    <scope>NUCLEOTIDE SEQUENCE</scope>
    <source>
        <strain evidence="1">YXFP-22015</strain>
    </source>
</reference>
<organism evidence="1 2">
    <name type="scientific">Trichothecium roseum</name>
    <dbReference type="NCBI Taxonomy" id="47278"/>
    <lineage>
        <taxon>Eukaryota</taxon>
        <taxon>Fungi</taxon>
        <taxon>Dikarya</taxon>
        <taxon>Ascomycota</taxon>
        <taxon>Pezizomycotina</taxon>
        <taxon>Sordariomycetes</taxon>
        <taxon>Hypocreomycetidae</taxon>
        <taxon>Hypocreales</taxon>
        <taxon>Hypocreales incertae sedis</taxon>
        <taxon>Trichothecium</taxon>
    </lineage>
</organism>
<dbReference type="EMBL" id="CM047940">
    <property type="protein sequence ID" value="KAI9903556.1"/>
    <property type="molecule type" value="Genomic_DNA"/>
</dbReference>
<comment type="caution">
    <text evidence="1">The sequence shown here is derived from an EMBL/GenBank/DDBJ whole genome shotgun (WGS) entry which is preliminary data.</text>
</comment>
<protein>
    <submittedName>
        <fullName evidence="1">Uncharacterized protein</fullName>
    </submittedName>
</protein>
<sequence length="436" mass="47090">MDSLRGMGRKPRFDVYIKIYDLNNVPLVSGQSYIKWHLPHSMHADHRGRTTKCGIVNHRVDYSFGKHIPKVGISVDRANNLTEYPIEFEVLQEFALAEKITLGVVRLNLSEYVEESQAFTRDGGGPTSPVSLDNGSGASHYHVRKRSNSIGVSPTSTPKLAGDKHEVLDGITRRYLMQDSKVNSTLKISILMVQTDGERNYVAPTLRTAPVFGGIAGMMAGDQPEDDTGPIPNISKPRDATEMQDIYRRTLAASWFRLPAELPADEAVEDIFAGGNGWRTAHLNNMANTPTSTSDDEDHHHHHGGLGVGPGPSASSGTLRPSDFPRYGSSGSPRQPSSGHYSHHPGHRRTPSATSDRSATTVTARQAARGKRHDEEGPGGGGGGGPIRSGSLISMTPTLGSGSSGVGMQAGKRPAREVDEVEVRDDLVAWKLPCPE</sequence>